<evidence type="ECO:0000313" key="3">
    <source>
        <dbReference type="EMBL" id="UFZ04215.1"/>
    </source>
</evidence>
<proteinExistence type="predicted"/>
<feature type="region of interest" description="Disordered" evidence="1">
    <location>
        <begin position="233"/>
        <end position="252"/>
    </location>
</feature>
<evidence type="ECO:0000256" key="1">
    <source>
        <dbReference type="SAM" id="MobiDB-lite"/>
    </source>
</evidence>
<dbReference type="EMBL" id="CP088156">
    <property type="protein sequence ID" value="UFZ04215.1"/>
    <property type="molecule type" value="Genomic_DNA"/>
</dbReference>
<dbReference type="SUPFAM" id="SSF53474">
    <property type="entry name" value="alpha/beta-Hydrolases"/>
    <property type="match status" value="1"/>
</dbReference>
<dbReference type="InterPro" id="IPR002925">
    <property type="entry name" value="Dienelactn_hydro"/>
</dbReference>
<name>A0ABY3RB82_9BRAD</name>
<keyword evidence="3" id="KW-0378">Hydrolase</keyword>
<dbReference type="PANTHER" id="PTHR46623:SF6">
    <property type="entry name" value="ALPHA_BETA-HYDROLASES SUPERFAMILY PROTEIN"/>
    <property type="match status" value="1"/>
</dbReference>
<dbReference type="GO" id="GO:0016787">
    <property type="term" value="F:hydrolase activity"/>
    <property type="evidence" value="ECO:0007669"/>
    <property type="project" value="UniProtKB-KW"/>
</dbReference>
<sequence>MPTESTVRLTANDGHTFQAFRADPADTPKGAIVVLPDGTDAASKLRKVADAFAAGGYVVIAPELSPPATAEPAPDSEPAAATQDPAAPLLAEIQSTVDSVKDYGKVAVVGFGGGGGLAYNAANRVSGLACAVSYYATGVVDAAGAKRKVPTLLHFGEADAVVPFTEVSMFRAYHPEVSAFSYPGASHAFDGEGETYDEAAAALAHERTMAWISQYVVGQPPITLKNAGAYALAKTDKKKKKKADDDMGPPAD</sequence>
<reference evidence="3" key="1">
    <citation type="journal article" date="2024" name="Antonie Van Leeuwenhoek">
        <title>Bradyrhizobium ontarionense sp. nov., a novel bacterial symbiont isolated from Aeschynomene indica (Indian jointvetch), harbours photosynthesis, nitrogen fixation and nitrous oxide (N2O) reductase genes.</title>
        <authorList>
            <person name="Bromfield E.S.P."/>
            <person name="Cloutier S."/>
        </authorList>
    </citation>
    <scope>NUCLEOTIDE SEQUENCE</scope>
    <source>
        <strain evidence="3">A19</strain>
    </source>
</reference>
<dbReference type="Proteomes" id="UP001431010">
    <property type="component" value="Chromosome"/>
</dbReference>
<keyword evidence="4" id="KW-1185">Reference proteome</keyword>
<dbReference type="Gene3D" id="3.40.50.1820">
    <property type="entry name" value="alpha/beta hydrolase"/>
    <property type="match status" value="1"/>
</dbReference>
<dbReference type="Pfam" id="PF01738">
    <property type="entry name" value="DLH"/>
    <property type="match status" value="1"/>
</dbReference>
<evidence type="ECO:0000313" key="4">
    <source>
        <dbReference type="Proteomes" id="UP001431010"/>
    </source>
</evidence>
<evidence type="ECO:0000259" key="2">
    <source>
        <dbReference type="Pfam" id="PF01738"/>
    </source>
</evidence>
<dbReference type="InterPro" id="IPR029058">
    <property type="entry name" value="AB_hydrolase_fold"/>
</dbReference>
<gene>
    <name evidence="3" type="ORF">LQG66_34335</name>
</gene>
<dbReference type="PANTHER" id="PTHR46623">
    <property type="entry name" value="CARBOXYMETHYLENEBUTENOLIDASE-RELATED"/>
    <property type="match status" value="1"/>
</dbReference>
<dbReference type="InterPro" id="IPR051049">
    <property type="entry name" value="Dienelactone_hydrolase-like"/>
</dbReference>
<feature type="domain" description="Dienelactone hydrolase" evidence="2">
    <location>
        <begin position="17"/>
        <end position="215"/>
    </location>
</feature>
<organism evidence="3 4">
    <name type="scientific">Bradyrhizobium ontarionense</name>
    <dbReference type="NCBI Taxonomy" id="2898149"/>
    <lineage>
        <taxon>Bacteria</taxon>
        <taxon>Pseudomonadati</taxon>
        <taxon>Pseudomonadota</taxon>
        <taxon>Alphaproteobacteria</taxon>
        <taxon>Hyphomicrobiales</taxon>
        <taxon>Nitrobacteraceae</taxon>
        <taxon>Bradyrhizobium</taxon>
    </lineage>
</organism>
<protein>
    <submittedName>
        <fullName evidence="3">Dienelactone hydrolase family protein</fullName>
    </submittedName>
</protein>
<dbReference type="RefSeq" id="WP_231320221.1">
    <property type="nucleotide sequence ID" value="NZ_CP088156.1"/>
</dbReference>
<accession>A0ABY3RB82</accession>